<proteinExistence type="predicted"/>
<keyword evidence="2" id="KW-1185">Reference proteome</keyword>
<evidence type="ECO:0000313" key="1">
    <source>
        <dbReference type="EMBL" id="GIY84236.1"/>
    </source>
</evidence>
<accession>A0AAV4WP35</accession>
<evidence type="ECO:0000313" key="2">
    <source>
        <dbReference type="Proteomes" id="UP001054837"/>
    </source>
</evidence>
<dbReference type="EMBL" id="BPLQ01014910">
    <property type="protein sequence ID" value="GIY84236.1"/>
    <property type="molecule type" value="Genomic_DNA"/>
</dbReference>
<organism evidence="1 2">
    <name type="scientific">Caerostris darwini</name>
    <dbReference type="NCBI Taxonomy" id="1538125"/>
    <lineage>
        <taxon>Eukaryota</taxon>
        <taxon>Metazoa</taxon>
        <taxon>Ecdysozoa</taxon>
        <taxon>Arthropoda</taxon>
        <taxon>Chelicerata</taxon>
        <taxon>Arachnida</taxon>
        <taxon>Araneae</taxon>
        <taxon>Araneomorphae</taxon>
        <taxon>Entelegynae</taxon>
        <taxon>Araneoidea</taxon>
        <taxon>Araneidae</taxon>
        <taxon>Caerostris</taxon>
    </lineage>
</organism>
<name>A0AAV4WP35_9ARAC</name>
<dbReference type="AlphaFoldDB" id="A0AAV4WP35"/>
<sequence>MKKSEFICNLPFLLTKFRILSLERFIRCIKPLFPSHPPAFNLMSVPPTSQQSLLGRGQLVFTDSAVAQDVGKNQRQDMRSCIVLIHPAQSMDQ</sequence>
<protein>
    <submittedName>
        <fullName evidence="1">Uncharacterized protein</fullName>
    </submittedName>
</protein>
<dbReference type="Proteomes" id="UP001054837">
    <property type="component" value="Unassembled WGS sequence"/>
</dbReference>
<reference evidence="1 2" key="1">
    <citation type="submission" date="2021-06" db="EMBL/GenBank/DDBJ databases">
        <title>Caerostris darwini draft genome.</title>
        <authorList>
            <person name="Kono N."/>
            <person name="Arakawa K."/>
        </authorList>
    </citation>
    <scope>NUCLEOTIDE SEQUENCE [LARGE SCALE GENOMIC DNA]</scope>
</reference>
<gene>
    <name evidence="1" type="ORF">CDAR_462641</name>
</gene>
<comment type="caution">
    <text evidence="1">The sequence shown here is derived from an EMBL/GenBank/DDBJ whole genome shotgun (WGS) entry which is preliminary data.</text>
</comment>